<accession>A0A8J2PN88</accession>
<sequence>MLDVEKNDSLIADVPNPYFKLRDNVLNIVALASHPYKKNQLKDHEMRLTFFKNNAEDVVMLEVYPTVRKQILKYNMSYHRV</sequence>
<evidence type="ECO:0000313" key="2">
    <source>
        <dbReference type="Proteomes" id="UP000708208"/>
    </source>
</evidence>
<dbReference type="Proteomes" id="UP000708208">
    <property type="component" value="Unassembled WGS sequence"/>
</dbReference>
<comment type="caution">
    <text evidence="1">The sequence shown here is derived from an EMBL/GenBank/DDBJ whole genome shotgun (WGS) entry which is preliminary data.</text>
</comment>
<evidence type="ECO:0000313" key="1">
    <source>
        <dbReference type="EMBL" id="CAG7820915.1"/>
    </source>
</evidence>
<protein>
    <submittedName>
        <fullName evidence="1">Uncharacterized protein</fullName>
    </submittedName>
</protein>
<dbReference type="EMBL" id="CAJVCH010494068">
    <property type="protein sequence ID" value="CAG7820915.1"/>
    <property type="molecule type" value="Genomic_DNA"/>
</dbReference>
<proteinExistence type="predicted"/>
<gene>
    <name evidence="1" type="ORF">AFUS01_LOCUS31283</name>
</gene>
<name>A0A8J2PN88_9HEXA</name>
<dbReference type="AlphaFoldDB" id="A0A8J2PN88"/>
<reference evidence="1" key="1">
    <citation type="submission" date="2021-06" db="EMBL/GenBank/DDBJ databases">
        <authorList>
            <person name="Hodson N. C."/>
            <person name="Mongue J. A."/>
            <person name="Jaron S. K."/>
        </authorList>
    </citation>
    <scope>NUCLEOTIDE SEQUENCE</scope>
</reference>
<keyword evidence="2" id="KW-1185">Reference proteome</keyword>
<organism evidence="1 2">
    <name type="scientific">Allacma fusca</name>
    <dbReference type="NCBI Taxonomy" id="39272"/>
    <lineage>
        <taxon>Eukaryota</taxon>
        <taxon>Metazoa</taxon>
        <taxon>Ecdysozoa</taxon>
        <taxon>Arthropoda</taxon>
        <taxon>Hexapoda</taxon>
        <taxon>Collembola</taxon>
        <taxon>Symphypleona</taxon>
        <taxon>Sminthuridae</taxon>
        <taxon>Allacma</taxon>
    </lineage>
</organism>